<accession>A0A2C9KL84</accession>
<dbReference type="VEuPathDB" id="VectorBase:BGLB020977"/>
<sequence>HNTNNCGLSLAFDSSTSQLKVPGSKVQLPPIRSQSKQRKGATSKPKSTERVDKESTSVATLSVKNVSSATNAKSDALMFTRDELSFSFLKFLNTVDEIVFQLTRK</sequence>
<dbReference type="EnsemblMetazoa" id="BGLB020977-RA">
    <property type="protein sequence ID" value="BGLB020977-PA"/>
    <property type="gene ID" value="BGLB020977"/>
</dbReference>
<protein>
    <submittedName>
        <fullName evidence="2">Uncharacterized protein</fullName>
    </submittedName>
</protein>
<feature type="compositionally biased region" description="Basic and acidic residues" evidence="1">
    <location>
        <begin position="46"/>
        <end position="55"/>
    </location>
</feature>
<dbReference type="VEuPathDB" id="VectorBase:BGLAX_027713"/>
<dbReference type="Proteomes" id="UP000076420">
    <property type="component" value="Unassembled WGS sequence"/>
</dbReference>
<dbReference type="AlphaFoldDB" id="A0A2C9KL84"/>
<name>A0A2C9KL84_BIOGL</name>
<feature type="region of interest" description="Disordered" evidence="1">
    <location>
        <begin position="20"/>
        <end position="56"/>
    </location>
</feature>
<gene>
    <name evidence="2" type="primary">106067349</name>
</gene>
<evidence type="ECO:0000313" key="3">
    <source>
        <dbReference type="Proteomes" id="UP000076420"/>
    </source>
</evidence>
<dbReference type="KEGG" id="bgt:106067349"/>
<proteinExistence type="predicted"/>
<reference evidence="2" key="1">
    <citation type="submission" date="2020-05" db="UniProtKB">
        <authorList>
            <consortium name="EnsemblMetazoa"/>
        </authorList>
    </citation>
    <scope>IDENTIFICATION</scope>
    <source>
        <strain evidence="2">BB02</strain>
    </source>
</reference>
<evidence type="ECO:0000256" key="1">
    <source>
        <dbReference type="SAM" id="MobiDB-lite"/>
    </source>
</evidence>
<evidence type="ECO:0000313" key="2">
    <source>
        <dbReference type="EnsemblMetazoa" id="BGLB020977-PA"/>
    </source>
</evidence>
<organism evidence="2 3">
    <name type="scientific">Biomphalaria glabrata</name>
    <name type="common">Bloodfluke planorb</name>
    <name type="synonym">Freshwater snail</name>
    <dbReference type="NCBI Taxonomy" id="6526"/>
    <lineage>
        <taxon>Eukaryota</taxon>
        <taxon>Metazoa</taxon>
        <taxon>Spiralia</taxon>
        <taxon>Lophotrochozoa</taxon>
        <taxon>Mollusca</taxon>
        <taxon>Gastropoda</taxon>
        <taxon>Heterobranchia</taxon>
        <taxon>Euthyneura</taxon>
        <taxon>Panpulmonata</taxon>
        <taxon>Hygrophila</taxon>
        <taxon>Lymnaeoidea</taxon>
        <taxon>Planorbidae</taxon>
        <taxon>Biomphalaria</taxon>
    </lineage>
</organism>